<sequence>MLGLPTFNIEEIVEEYVKSQKLASRQQLKMDFDELISMCEERMQEENENWQQEFGELKTDFERVQFYLRHFSELERGHFEFSRNMFKAEAVEAAREQLRRCNGKSDKISELLLRISKRKKEELKPTSSLRFSTLAVFHASTRRQLSLALAQRSILLYEIGLVDEAISDANRALRFGFCSRICRERATLEKHSKSNVNKHIYDCNGILPNILLDELALAQLAYMCIGNTDPQRLIDCLCRTGAYKKGRGHQAFRGPEKVRRRPPETFDSSDYQSIAWMSKNYSGIDTGLLLQFTRAAIFLTFCLLVSLNK</sequence>
<dbReference type="Proteomes" id="UP000278807">
    <property type="component" value="Unassembled WGS sequence"/>
</dbReference>
<dbReference type="WBParaSite" id="HNAJ_0000889501-mRNA-1">
    <property type="protein sequence ID" value="HNAJ_0000889501-mRNA-1"/>
    <property type="gene ID" value="HNAJ_0000889501"/>
</dbReference>
<accession>A0A0R3TNE3</accession>
<evidence type="ECO:0000313" key="2">
    <source>
        <dbReference type="Proteomes" id="UP000278807"/>
    </source>
</evidence>
<evidence type="ECO:0000313" key="1">
    <source>
        <dbReference type="EMBL" id="VDO05074.1"/>
    </source>
</evidence>
<name>A0A0R3TNE3_RODNA</name>
<reference evidence="1 2" key="2">
    <citation type="submission" date="2018-11" db="EMBL/GenBank/DDBJ databases">
        <authorList>
            <consortium name="Pathogen Informatics"/>
        </authorList>
    </citation>
    <scope>NUCLEOTIDE SEQUENCE [LARGE SCALE GENOMIC DNA]</scope>
</reference>
<keyword evidence="2" id="KW-1185">Reference proteome</keyword>
<dbReference type="EMBL" id="UZAE01012420">
    <property type="protein sequence ID" value="VDO05074.1"/>
    <property type="molecule type" value="Genomic_DNA"/>
</dbReference>
<evidence type="ECO:0000313" key="3">
    <source>
        <dbReference type="WBParaSite" id="HNAJ_0000889501-mRNA-1"/>
    </source>
</evidence>
<proteinExistence type="predicted"/>
<gene>
    <name evidence="1" type="ORF">HNAJ_LOCUS8891</name>
</gene>
<dbReference type="STRING" id="102285.A0A0R3TNE3"/>
<organism evidence="3">
    <name type="scientific">Rodentolepis nana</name>
    <name type="common">Dwarf tapeworm</name>
    <name type="synonym">Hymenolepis nana</name>
    <dbReference type="NCBI Taxonomy" id="102285"/>
    <lineage>
        <taxon>Eukaryota</taxon>
        <taxon>Metazoa</taxon>
        <taxon>Spiralia</taxon>
        <taxon>Lophotrochozoa</taxon>
        <taxon>Platyhelminthes</taxon>
        <taxon>Cestoda</taxon>
        <taxon>Eucestoda</taxon>
        <taxon>Cyclophyllidea</taxon>
        <taxon>Hymenolepididae</taxon>
        <taxon>Rodentolepis</taxon>
    </lineage>
</organism>
<dbReference type="AlphaFoldDB" id="A0A0R3TNE3"/>
<protein>
    <submittedName>
        <fullName evidence="3">TPR_REGION domain-containing protein</fullName>
    </submittedName>
</protein>
<dbReference type="OrthoDB" id="5945798at2759"/>
<reference evidence="3" key="1">
    <citation type="submission" date="2016-04" db="UniProtKB">
        <authorList>
            <consortium name="WormBaseParasite"/>
        </authorList>
    </citation>
    <scope>IDENTIFICATION</scope>
</reference>